<keyword evidence="2" id="KW-1185">Reference proteome</keyword>
<dbReference type="AlphaFoldDB" id="A0A369LDY2"/>
<organism evidence="1 2">
    <name type="scientific">Senegalimassilia anaerobia</name>
    <dbReference type="NCBI Taxonomy" id="1473216"/>
    <lineage>
        <taxon>Bacteria</taxon>
        <taxon>Bacillati</taxon>
        <taxon>Actinomycetota</taxon>
        <taxon>Coriobacteriia</taxon>
        <taxon>Coriobacteriales</taxon>
        <taxon>Coriobacteriaceae</taxon>
        <taxon>Senegalimassilia</taxon>
    </lineage>
</organism>
<dbReference type="Proteomes" id="UP000253792">
    <property type="component" value="Unassembled WGS sequence"/>
</dbReference>
<sequence length="194" mass="21047">MDGTIDFIILEHDDVAGCALIVGAVDGVVPTIDGYNTPYVVATGYDHATRNWEDCTLFDDIVKAKLAYEGLRGREYSLDGNMRRDDSATSDIRGFTDAELANEIEKAGAAMVEHVDAHMAHVHGLDGSESDSAAYYAARKRYADLRLEKDRRLRASIDPGLKESPREPQAMAAAAAKAALNRDGAEFGRGGKKQ</sequence>
<name>A0A369LDY2_9ACTN</name>
<proteinExistence type="predicted"/>
<reference evidence="1 2" key="1">
    <citation type="journal article" date="2018" name="Elife">
        <title>Discovery and characterization of a prevalent human gut bacterial enzyme sufficient for the inactivation of a family of plant toxins.</title>
        <authorList>
            <person name="Koppel N."/>
            <person name="Bisanz J.E."/>
            <person name="Pandelia M.E."/>
            <person name="Turnbaugh P.J."/>
            <person name="Balskus E.P."/>
        </authorList>
    </citation>
    <scope>NUCLEOTIDE SEQUENCE [LARGE SCALE GENOMIC DNA]</scope>
    <source>
        <strain evidence="2">anaerobia AP69FAA</strain>
    </source>
</reference>
<comment type="caution">
    <text evidence="1">The sequence shown here is derived from an EMBL/GenBank/DDBJ whole genome shotgun (WGS) entry which is preliminary data.</text>
</comment>
<evidence type="ECO:0000313" key="1">
    <source>
        <dbReference type="EMBL" id="RDB57384.1"/>
    </source>
</evidence>
<dbReference type="EMBL" id="PPTP01000001">
    <property type="protein sequence ID" value="RDB57384.1"/>
    <property type="molecule type" value="Genomic_DNA"/>
</dbReference>
<gene>
    <name evidence="1" type="ORF">C1880_00715</name>
</gene>
<dbReference type="OrthoDB" id="3199511at2"/>
<accession>A0A369LDY2</accession>
<dbReference type="RefSeq" id="WP_114619911.1">
    <property type="nucleotide sequence ID" value="NZ_PPTP01000001.1"/>
</dbReference>
<evidence type="ECO:0000313" key="2">
    <source>
        <dbReference type="Proteomes" id="UP000253792"/>
    </source>
</evidence>
<protein>
    <submittedName>
        <fullName evidence="1">Uncharacterized protein</fullName>
    </submittedName>
</protein>